<evidence type="ECO:0000313" key="3">
    <source>
        <dbReference type="Proteomes" id="UP001215598"/>
    </source>
</evidence>
<reference evidence="2" key="1">
    <citation type="submission" date="2023-03" db="EMBL/GenBank/DDBJ databases">
        <title>Massive genome expansion in bonnet fungi (Mycena s.s.) driven by repeated elements and novel gene families across ecological guilds.</title>
        <authorList>
            <consortium name="Lawrence Berkeley National Laboratory"/>
            <person name="Harder C.B."/>
            <person name="Miyauchi S."/>
            <person name="Viragh M."/>
            <person name="Kuo A."/>
            <person name="Thoen E."/>
            <person name="Andreopoulos B."/>
            <person name="Lu D."/>
            <person name="Skrede I."/>
            <person name="Drula E."/>
            <person name="Henrissat B."/>
            <person name="Morin E."/>
            <person name="Kohler A."/>
            <person name="Barry K."/>
            <person name="LaButti K."/>
            <person name="Morin E."/>
            <person name="Salamov A."/>
            <person name="Lipzen A."/>
            <person name="Mereny Z."/>
            <person name="Hegedus B."/>
            <person name="Baldrian P."/>
            <person name="Stursova M."/>
            <person name="Weitz H."/>
            <person name="Taylor A."/>
            <person name="Grigoriev I.V."/>
            <person name="Nagy L.G."/>
            <person name="Martin F."/>
            <person name="Kauserud H."/>
        </authorList>
    </citation>
    <scope>NUCLEOTIDE SEQUENCE</scope>
    <source>
        <strain evidence="2">CBHHK182m</strain>
    </source>
</reference>
<feature type="compositionally biased region" description="Basic and acidic residues" evidence="1">
    <location>
        <begin position="64"/>
        <end position="78"/>
    </location>
</feature>
<dbReference type="Proteomes" id="UP001215598">
    <property type="component" value="Unassembled WGS sequence"/>
</dbReference>
<sequence>MSLTSEQGLTDGRGLKRVGGTYGTRGRRRDGAAAKSGMTSTPRRRARRRGSSPVMRQCRTRSVLRLDKGSNSVRDARSARVQTPRRRRGPSARRFVRLGILRLGEHEKLPRRGSYTDRVKEVAAARSRPRGTRGPSAGRRCAPHLEEREEHAPAWASYTEHRRKRARALSDGHERGRRGQPLESPTKRTRRAGNSIMIHARDGGVERVFADEVLFEAAPPTHVGAHLLRRPDCWRRRIRWVRRGEAVRGHNDVRRIAERDGVAEILVLSAAEAMGKMERLDVGELKGKREGKEATCDGSAGKEGAKSTPPVRAAVSPFKFFEVPPTTEMKERFSSGKRNVCDGALHFTPSNCEAALAAGAKTVESVWRSKAKKGNDGND</sequence>
<dbReference type="EMBL" id="JARKIB010000247">
    <property type="protein sequence ID" value="KAJ7719808.1"/>
    <property type="molecule type" value="Genomic_DNA"/>
</dbReference>
<gene>
    <name evidence="2" type="ORF">B0H16DRAFT_1700132</name>
</gene>
<keyword evidence="3" id="KW-1185">Reference proteome</keyword>
<feature type="compositionally biased region" description="Basic residues" evidence="1">
    <location>
        <begin position="83"/>
        <end position="93"/>
    </location>
</feature>
<feature type="compositionally biased region" description="Basic and acidic residues" evidence="1">
    <location>
        <begin position="143"/>
        <end position="152"/>
    </location>
</feature>
<feature type="region of interest" description="Disordered" evidence="1">
    <location>
        <begin position="291"/>
        <end position="310"/>
    </location>
</feature>
<comment type="caution">
    <text evidence="2">The sequence shown here is derived from an EMBL/GenBank/DDBJ whole genome shotgun (WGS) entry which is preliminary data.</text>
</comment>
<evidence type="ECO:0000256" key="1">
    <source>
        <dbReference type="SAM" id="MobiDB-lite"/>
    </source>
</evidence>
<proteinExistence type="predicted"/>
<feature type="region of interest" description="Disordered" evidence="1">
    <location>
        <begin position="121"/>
        <end position="193"/>
    </location>
</feature>
<evidence type="ECO:0000313" key="2">
    <source>
        <dbReference type="EMBL" id="KAJ7719808.1"/>
    </source>
</evidence>
<feature type="region of interest" description="Disordered" evidence="1">
    <location>
        <begin position="1"/>
        <end position="93"/>
    </location>
</feature>
<organism evidence="2 3">
    <name type="scientific">Mycena metata</name>
    <dbReference type="NCBI Taxonomy" id="1033252"/>
    <lineage>
        <taxon>Eukaryota</taxon>
        <taxon>Fungi</taxon>
        <taxon>Dikarya</taxon>
        <taxon>Basidiomycota</taxon>
        <taxon>Agaricomycotina</taxon>
        <taxon>Agaricomycetes</taxon>
        <taxon>Agaricomycetidae</taxon>
        <taxon>Agaricales</taxon>
        <taxon>Marasmiineae</taxon>
        <taxon>Mycenaceae</taxon>
        <taxon>Mycena</taxon>
    </lineage>
</organism>
<protein>
    <submittedName>
        <fullName evidence="2">Uncharacterized protein</fullName>
    </submittedName>
</protein>
<dbReference type="AlphaFoldDB" id="A0AAD7HG71"/>
<name>A0AAD7HG71_9AGAR</name>
<accession>A0AAD7HG71</accession>